<evidence type="ECO:0000313" key="3">
    <source>
        <dbReference type="EMBL" id="KAF7438903.1"/>
    </source>
</evidence>
<gene>
    <name evidence="3" type="ORF">H0235_001294</name>
</gene>
<feature type="domain" description="CCHC-type" evidence="2">
    <location>
        <begin position="97"/>
        <end position="113"/>
    </location>
</feature>
<keyword evidence="1" id="KW-0863">Zinc-finger</keyword>
<dbReference type="Proteomes" id="UP000600918">
    <property type="component" value="Unassembled WGS sequence"/>
</dbReference>
<name>A0A834UH59_VESPE</name>
<comment type="caution">
    <text evidence="3">The sequence shown here is derived from an EMBL/GenBank/DDBJ whole genome shotgun (WGS) entry which is preliminary data.</text>
</comment>
<accession>A0A834UH59</accession>
<dbReference type="Gene3D" id="4.10.60.10">
    <property type="entry name" value="Zinc finger, CCHC-type"/>
    <property type="match status" value="1"/>
</dbReference>
<evidence type="ECO:0000259" key="2">
    <source>
        <dbReference type="PROSITE" id="PS50158"/>
    </source>
</evidence>
<dbReference type="SUPFAM" id="SSF57756">
    <property type="entry name" value="Retrovirus zinc finger-like domains"/>
    <property type="match status" value="1"/>
</dbReference>
<dbReference type="InterPro" id="IPR036875">
    <property type="entry name" value="Znf_CCHC_sf"/>
</dbReference>
<keyword evidence="4" id="KW-1185">Reference proteome</keyword>
<protein>
    <recommendedName>
        <fullName evidence="2">CCHC-type domain-containing protein</fullName>
    </recommendedName>
</protein>
<dbReference type="EMBL" id="JACSDY010000001">
    <property type="protein sequence ID" value="KAF7438903.1"/>
    <property type="molecule type" value="Genomic_DNA"/>
</dbReference>
<dbReference type="InterPro" id="IPR001878">
    <property type="entry name" value="Znf_CCHC"/>
</dbReference>
<sequence>MDVMQTKLSIPVRRFSEGRFTGGNSMREDPKARSCIIHGTASVRDTFKVTFRIALTSLIYGGAPPRGELNMSRRPKSVSEESGGPNRLIISTSSPVRCYRCNGSNHFTRNCPNFLKVSNATRPLTNPQDKLYRIDGARAVELIIRILGKPVRFLADTNVGINVIKRLYIDGHKISRNVRKLTGISHLILTTTENCEIDCDIRTYIFAIVG</sequence>
<organism evidence="3 4">
    <name type="scientific">Vespula pensylvanica</name>
    <name type="common">Western yellow jacket</name>
    <name type="synonym">Wasp</name>
    <dbReference type="NCBI Taxonomy" id="30213"/>
    <lineage>
        <taxon>Eukaryota</taxon>
        <taxon>Metazoa</taxon>
        <taxon>Ecdysozoa</taxon>
        <taxon>Arthropoda</taxon>
        <taxon>Hexapoda</taxon>
        <taxon>Insecta</taxon>
        <taxon>Pterygota</taxon>
        <taxon>Neoptera</taxon>
        <taxon>Endopterygota</taxon>
        <taxon>Hymenoptera</taxon>
        <taxon>Apocrita</taxon>
        <taxon>Aculeata</taxon>
        <taxon>Vespoidea</taxon>
        <taxon>Vespidae</taxon>
        <taxon>Vespinae</taxon>
        <taxon>Vespula</taxon>
    </lineage>
</organism>
<keyword evidence="1" id="KW-0862">Zinc</keyword>
<reference evidence="3" key="1">
    <citation type="journal article" date="2020" name="G3 (Bethesda)">
        <title>High-Quality Assemblies for Three Invasive Social Wasps from the &lt;i&gt;Vespula&lt;/i&gt; Genus.</title>
        <authorList>
            <person name="Harrop T.W.R."/>
            <person name="Guhlin J."/>
            <person name="McLaughlin G.M."/>
            <person name="Permina E."/>
            <person name="Stockwell P."/>
            <person name="Gilligan J."/>
            <person name="Le Lec M.F."/>
            <person name="Gruber M.A.M."/>
            <person name="Quinn O."/>
            <person name="Lovegrove M."/>
            <person name="Duncan E.J."/>
            <person name="Remnant E.J."/>
            <person name="Van Eeckhoven J."/>
            <person name="Graham B."/>
            <person name="Knapp R.A."/>
            <person name="Langford K.W."/>
            <person name="Kronenberg Z."/>
            <person name="Press M.O."/>
            <person name="Eacker S.M."/>
            <person name="Wilson-Rankin E.E."/>
            <person name="Purcell J."/>
            <person name="Lester P.J."/>
            <person name="Dearden P.K."/>
        </authorList>
    </citation>
    <scope>NUCLEOTIDE SEQUENCE</scope>
    <source>
        <strain evidence="3">Volc-1</strain>
    </source>
</reference>
<keyword evidence="1" id="KW-0479">Metal-binding</keyword>
<dbReference type="PROSITE" id="PS50158">
    <property type="entry name" value="ZF_CCHC"/>
    <property type="match status" value="1"/>
</dbReference>
<dbReference type="GO" id="GO:0008270">
    <property type="term" value="F:zinc ion binding"/>
    <property type="evidence" value="ECO:0007669"/>
    <property type="project" value="UniProtKB-KW"/>
</dbReference>
<dbReference type="AlphaFoldDB" id="A0A834UH59"/>
<proteinExistence type="predicted"/>
<evidence type="ECO:0000313" key="4">
    <source>
        <dbReference type="Proteomes" id="UP000600918"/>
    </source>
</evidence>
<dbReference type="GO" id="GO:0003676">
    <property type="term" value="F:nucleic acid binding"/>
    <property type="evidence" value="ECO:0007669"/>
    <property type="project" value="InterPro"/>
</dbReference>
<evidence type="ECO:0000256" key="1">
    <source>
        <dbReference type="PROSITE-ProRule" id="PRU00047"/>
    </source>
</evidence>